<reference evidence="1" key="1">
    <citation type="journal article" date="2014" name="Genome Announc.">
        <title>Draft Genome Sequences of Three Alkaliphilic Bacillus Strains, Bacillus wakoensis JCM 9140T, Bacillus akibai JCM 9157T, and Bacillus hemicellulosilyticus JCM 9152T.</title>
        <authorList>
            <person name="Yuki M."/>
            <person name="Oshima K."/>
            <person name="Suda W."/>
            <person name="Oshida Y."/>
            <person name="Kitamura K."/>
            <person name="Iida T."/>
            <person name="Hattori M."/>
            <person name="Ohkuma M."/>
        </authorList>
    </citation>
    <scope>NUCLEOTIDE SEQUENCE [LARGE SCALE GENOMIC DNA]</scope>
    <source>
        <strain evidence="1">JCM 9140</strain>
    </source>
</reference>
<comment type="caution">
    <text evidence="1">The sequence shown here is derived from an EMBL/GenBank/DDBJ whole genome shotgun (WGS) entry which is preliminary data.</text>
</comment>
<dbReference type="OrthoDB" id="2943866at2"/>
<protein>
    <submittedName>
        <fullName evidence="1">Uncharacterized protein</fullName>
    </submittedName>
</protein>
<gene>
    <name evidence="1" type="ORF">JCM9140_819</name>
</gene>
<organism evidence="1 2">
    <name type="scientific">Halalkalibacter wakoensis JCM 9140</name>
    <dbReference type="NCBI Taxonomy" id="1236970"/>
    <lineage>
        <taxon>Bacteria</taxon>
        <taxon>Bacillati</taxon>
        <taxon>Bacillota</taxon>
        <taxon>Bacilli</taxon>
        <taxon>Bacillales</taxon>
        <taxon>Bacillaceae</taxon>
        <taxon>Halalkalibacter</taxon>
    </lineage>
</organism>
<dbReference type="AlphaFoldDB" id="W4Q0E9"/>
<sequence length="81" mass="8647">MAVSVNFAAVNINTQSNNSGLFIGSNNQTGWDGHTKFSFGNGQFLGMNGTANNMNIVNDTDVIDAPMNDQDVKPGVQNQQL</sequence>
<proteinExistence type="predicted"/>
<dbReference type="Proteomes" id="UP000018890">
    <property type="component" value="Unassembled WGS sequence"/>
</dbReference>
<evidence type="ECO:0000313" key="1">
    <source>
        <dbReference type="EMBL" id="GAE24859.1"/>
    </source>
</evidence>
<dbReference type="STRING" id="1236970.JCM9140_819"/>
<evidence type="ECO:0000313" key="2">
    <source>
        <dbReference type="Proteomes" id="UP000018890"/>
    </source>
</evidence>
<name>W4Q0E9_9BACI</name>
<dbReference type="EMBL" id="BAUT01000005">
    <property type="protein sequence ID" value="GAE24859.1"/>
    <property type="molecule type" value="Genomic_DNA"/>
</dbReference>
<accession>W4Q0E9</accession>
<keyword evidence="2" id="KW-1185">Reference proteome</keyword>
<dbReference type="RefSeq" id="WP_052002041.1">
    <property type="nucleotide sequence ID" value="NZ_BAUT01000005.1"/>
</dbReference>